<dbReference type="Pfam" id="PF09851">
    <property type="entry name" value="SHOCT"/>
    <property type="match status" value="1"/>
</dbReference>
<organism evidence="3 4">
    <name type="scientific">Natronosalvus hydrolyticus</name>
    <dbReference type="NCBI Taxonomy" id="2979988"/>
    <lineage>
        <taxon>Archaea</taxon>
        <taxon>Methanobacteriati</taxon>
        <taxon>Methanobacteriota</taxon>
        <taxon>Stenosarchaea group</taxon>
        <taxon>Halobacteria</taxon>
        <taxon>Halobacteriales</taxon>
        <taxon>Natrialbaceae</taxon>
        <taxon>Natronosalvus</taxon>
    </lineage>
</organism>
<proteinExistence type="predicted"/>
<keyword evidence="1" id="KW-1133">Transmembrane helix</keyword>
<feature type="transmembrane region" description="Helical" evidence="1">
    <location>
        <begin position="40"/>
        <end position="58"/>
    </location>
</feature>
<reference evidence="3 4" key="1">
    <citation type="submission" date="2022-09" db="EMBL/GenBank/DDBJ databases">
        <title>Enrichment on poylsaccharides allowed isolation of novel metabolic and taxonomic groups of Haloarchaea.</title>
        <authorList>
            <person name="Sorokin D.Y."/>
            <person name="Elcheninov A.G."/>
            <person name="Khizhniak T.V."/>
            <person name="Kolganova T.V."/>
            <person name="Kublanov I.V."/>
        </authorList>
    </citation>
    <scope>NUCLEOTIDE SEQUENCE [LARGE SCALE GENOMIC DNA]</scope>
    <source>
        <strain evidence="3 4">AArc-curdl1</strain>
    </source>
</reference>
<accession>A0AAP3E6D0</accession>
<dbReference type="Proteomes" id="UP001321047">
    <property type="component" value="Unassembled WGS sequence"/>
</dbReference>
<dbReference type="EMBL" id="JAOPJZ010000004">
    <property type="protein sequence ID" value="MCU4751840.1"/>
    <property type="molecule type" value="Genomic_DNA"/>
</dbReference>
<name>A0AAP3E6D0_9EURY</name>
<dbReference type="AlphaFoldDB" id="A0AAP3E6D0"/>
<sequence>MTLGPGESRRRTLGIVGLVAMFMLPVMLFPLFWFVPSARLYAGLLVPLFIVFVIVVLVSNADSVSSTVVGGLSSTTVEGTTRTDDRVEALKRGYASGEIGEFEFKRQLETDDPGIGLGFDGDATTFTTEWATSETPEERLRRRYAAGELDEKEFRRRLAVLEETATDRPDT</sequence>
<evidence type="ECO:0000259" key="2">
    <source>
        <dbReference type="Pfam" id="PF09851"/>
    </source>
</evidence>
<gene>
    <name evidence="3" type="ORF">OB919_07565</name>
</gene>
<keyword evidence="1" id="KW-0472">Membrane</keyword>
<dbReference type="InterPro" id="IPR018649">
    <property type="entry name" value="SHOCT"/>
</dbReference>
<evidence type="ECO:0000313" key="3">
    <source>
        <dbReference type="EMBL" id="MCU4751840.1"/>
    </source>
</evidence>
<comment type="caution">
    <text evidence="3">The sequence shown here is derived from an EMBL/GenBank/DDBJ whole genome shotgun (WGS) entry which is preliminary data.</text>
</comment>
<feature type="transmembrane region" description="Helical" evidence="1">
    <location>
        <begin position="12"/>
        <end position="34"/>
    </location>
</feature>
<dbReference type="RefSeq" id="WP_342808025.1">
    <property type="nucleotide sequence ID" value="NZ_JAOPJZ010000004.1"/>
</dbReference>
<keyword evidence="1" id="KW-0812">Transmembrane</keyword>
<evidence type="ECO:0000313" key="4">
    <source>
        <dbReference type="Proteomes" id="UP001321047"/>
    </source>
</evidence>
<keyword evidence="4" id="KW-1185">Reference proteome</keyword>
<evidence type="ECO:0000256" key="1">
    <source>
        <dbReference type="SAM" id="Phobius"/>
    </source>
</evidence>
<feature type="domain" description="SHOCT" evidence="2">
    <location>
        <begin position="136"/>
        <end position="161"/>
    </location>
</feature>
<protein>
    <submittedName>
        <fullName evidence="3">SHOCT domain-containing protein</fullName>
    </submittedName>
</protein>